<feature type="domain" description="RNA polymerase sigma factor 70 region 4 type 2" evidence="9">
    <location>
        <begin position="174"/>
        <end position="225"/>
    </location>
</feature>
<evidence type="ECO:0000313" key="10">
    <source>
        <dbReference type="EMBL" id="KAA5602562.1"/>
    </source>
</evidence>
<evidence type="ECO:0000259" key="9">
    <source>
        <dbReference type="Pfam" id="PF08281"/>
    </source>
</evidence>
<keyword evidence="4 6" id="KW-0238">DNA-binding</keyword>
<evidence type="ECO:0000256" key="5">
    <source>
        <dbReference type="ARBA" id="ARBA00023163"/>
    </source>
</evidence>
<keyword evidence="3 6" id="KW-0731">Sigma factor</keyword>
<dbReference type="GO" id="GO:0006352">
    <property type="term" value="P:DNA-templated transcription initiation"/>
    <property type="evidence" value="ECO:0007669"/>
    <property type="project" value="InterPro"/>
</dbReference>
<dbReference type="NCBIfam" id="NF004113">
    <property type="entry name" value="PRK05602.1"/>
    <property type="match status" value="1"/>
</dbReference>
<proteinExistence type="inferred from homology"/>
<dbReference type="InterPro" id="IPR013249">
    <property type="entry name" value="RNA_pol_sigma70_r4_t2"/>
</dbReference>
<feature type="compositionally biased region" description="Low complexity" evidence="7">
    <location>
        <begin position="33"/>
        <end position="58"/>
    </location>
</feature>
<dbReference type="PANTHER" id="PTHR43133:SF8">
    <property type="entry name" value="RNA POLYMERASE SIGMA FACTOR HI_1459-RELATED"/>
    <property type="match status" value="1"/>
</dbReference>
<evidence type="ECO:0000256" key="2">
    <source>
        <dbReference type="ARBA" id="ARBA00023015"/>
    </source>
</evidence>
<dbReference type="NCBIfam" id="NF009190">
    <property type="entry name" value="PRK12538.1"/>
    <property type="match status" value="1"/>
</dbReference>
<dbReference type="InterPro" id="IPR000838">
    <property type="entry name" value="RNA_pol_sigma70_ECF_CS"/>
</dbReference>
<dbReference type="GO" id="GO:0003677">
    <property type="term" value="F:DNA binding"/>
    <property type="evidence" value="ECO:0007669"/>
    <property type="project" value="UniProtKB-KW"/>
</dbReference>
<protein>
    <recommendedName>
        <fullName evidence="6">RNA polymerase sigma factor</fullName>
    </recommendedName>
</protein>
<dbReference type="GO" id="GO:0016987">
    <property type="term" value="F:sigma factor activity"/>
    <property type="evidence" value="ECO:0007669"/>
    <property type="project" value="UniProtKB-KW"/>
</dbReference>
<dbReference type="EMBL" id="VWPL01000006">
    <property type="protein sequence ID" value="KAA5602562.1"/>
    <property type="molecule type" value="Genomic_DNA"/>
</dbReference>
<dbReference type="SUPFAM" id="SSF88946">
    <property type="entry name" value="Sigma2 domain of RNA polymerase sigma factors"/>
    <property type="match status" value="1"/>
</dbReference>
<dbReference type="InterPro" id="IPR013325">
    <property type="entry name" value="RNA_pol_sigma_r2"/>
</dbReference>
<comment type="caution">
    <text evidence="10">The sequence shown here is derived from an EMBL/GenBank/DDBJ whole genome shotgun (WGS) entry which is preliminary data.</text>
</comment>
<dbReference type="OrthoDB" id="9780326at2"/>
<evidence type="ECO:0000256" key="6">
    <source>
        <dbReference type="RuleBase" id="RU000716"/>
    </source>
</evidence>
<dbReference type="Gene3D" id="1.10.1740.10">
    <property type="match status" value="1"/>
</dbReference>
<comment type="similarity">
    <text evidence="1 6">Belongs to the sigma-70 factor family. ECF subfamily.</text>
</comment>
<organism evidence="10 11">
    <name type="scientific">Blastochloris sulfoviridis</name>
    <dbReference type="NCBI Taxonomy" id="50712"/>
    <lineage>
        <taxon>Bacteria</taxon>
        <taxon>Pseudomonadati</taxon>
        <taxon>Pseudomonadota</taxon>
        <taxon>Alphaproteobacteria</taxon>
        <taxon>Hyphomicrobiales</taxon>
        <taxon>Blastochloridaceae</taxon>
        <taxon>Blastochloris</taxon>
    </lineage>
</organism>
<sequence>MANASVLTAPVADVATLQPDVATLQPDAATLQPGAAALQPDAPGAARRPASPAASSAASDDELLQRIGESDETAFALLVRRHIDRAYALALRILDNPADAEDVVQDVLLKVWTHRGRWEGGRAKFSTWLYRVVTNRCIDLRRQPRNQDLETAPEVPDGAPGAESQLHRTEVVNALEGAMGQLPDHQRVVLILSYHENLSNAEIAEVMQTTVSAVESLLKRGRQQLRKLLRSQERSIRQSLTAD</sequence>
<feature type="region of interest" description="Disordered" evidence="7">
    <location>
        <begin position="144"/>
        <end position="163"/>
    </location>
</feature>
<evidence type="ECO:0000313" key="11">
    <source>
        <dbReference type="Proteomes" id="UP000323886"/>
    </source>
</evidence>
<accession>A0A5M6I309</accession>
<dbReference type="InterPro" id="IPR013324">
    <property type="entry name" value="RNA_pol_sigma_r3/r4-like"/>
</dbReference>
<dbReference type="RefSeq" id="WP_150096613.1">
    <property type="nucleotide sequence ID" value="NZ_VWPL01000006.1"/>
</dbReference>
<dbReference type="InterPro" id="IPR007627">
    <property type="entry name" value="RNA_pol_sigma70_r2"/>
</dbReference>
<dbReference type="InterPro" id="IPR036388">
    <property type="entry name" value="WH-like_DNA-bd_sf"/>
</dbReference>
<dbReference type="Pfam" id="PF08281">
    <property type="entry name" value="Sigma70_r4_2"/>
    <property type="match status" value="1"/>
</dbReference>
<feature type="region of interest" description="Disordered" evidence="7">
    <location>
        <begin position="33"/>
        <end position="61"/>
    </location>
</feature>
<dbReference type="PANTHER" id="PTHR43133">
    <property type="entry name" value="RNA POLYMERASE ECF-TYPE SIGMA FACTO"/>
    <property type="match status" value="1"/>
</dbReference>
<dbReference type="Gene3D" id="1.10.10.10">
    <property type="entry name" value="Winged helix-like DNA-binding domain superfamily/Winged helix DNA-binding domain"/>
    <property type="match status" value="1"/>
</dbReference>
<evidence type="ECO:0000256" key="1">
    <source>
        <dbReference type="ARBA" id="ARBA00010641"/>
    </source>
</evidence>
<evidence type="ECO:0000256" key="7">
    <source>
        <dbReference type="SAM" id="MobiDB-lite"/>
    </source>
</evidence>
<evidence type="ECO:0000256" key="3">
    <source>
        <dbReference type="ARBA" id="ARBA00023082"/>
    </source>
</evidence>
<dbReference type="SUPFAM" id="SSF88659">
    <property type="entry name" value="Sigma3 and sigma4 domains of RNA polymerase sigma factors"/>
    <property type="match status" value="1"/>
</dbReference>
<evidence type="ECO:0000256" key="4">
    <source>
        <dbReference type="ARBA" id="ARBA00023125"/>
    </source>
</evidence>
<dbReference type="InterPro" id="IPR014284">
    <property type="entry name" value="RNA_pol_sigma-70_dom"/>
</dbReference>
<reference evidence="10 11" key="1">
    <citation type="submission" date="2019-09" db="EMBL/GenBank/DDBJ databases">
        <title>Draft Whole-Genome sequence of Blastochloris sulfoviridis DSM 729.</title>
        <authorList>
            <person name="Meyer T.E."/>
            <person name="Kyndt J.A."/>
        </authorList>
    </citation>
    <scope>NUCLEOTIDE SEQUENCE [LARGE SCALE GENOMIC DNA]</scope>
    <source>
        <strain evidence="10 11">DSM 729</strain>
    </source>
</reference>
<keyword evidence="11" id="KW-1185">Reference proteome</keyword>
<dbReference type="InterPro" id="IPR039425">
    <property type="entry name" value="RNA_pol_sigma-70-like"/>
</dbReference>
<dbReference type="CDD" id="cd06171">
    <property type="entry name" value="Sigma70_r4"/>
    <property type="match status" value="1"/>
</dbReference>
<dbReference type="AlphaFoldDB" id="A0A5M6I309"/>
<name>A0A5M6I309_9HYPH</name>
<dbReference type="Pfam" id="PF04542">
    <property type="entry name" value="Sigma70_r2"/>
    <property type="match status" value="1"/>
</dbReference>
<gene>
    <name evidence="10" type="ORF">F1193_05205</name>
</gene>
<dbReference type="Proteomes" id="UP000323886">
    <property type="component" value="Unassembled WGS sequence"/>
</dbReference>
<evidence type="ECO:0000259" key="8">
    <source>
        <dbReference type="Pfam" id="PF04542"/>
    </source>
</evidence>
<keyword evidence="5 6" id="KW-0804">Transcription</keyword>
<dbReference type="NCBIfam" id="TIGR02937">
    <property type="entry name" value="sigma70-ECF"/>
    <property type="match status" value="1"/>
</dbReference>
<feature type="domain" description="RNA polymerase sigma-70 region 2" evidence="8">
    <location>
        <begin position="78"/>
        <end position="143"/>
    </location>
</feature>
<keyword evidence="2 6" id="KW-0805">Transcription regulation</keyword>
<dbReference type="PROSITE" id="PS01063">
    <property type="entry name" value="SIGMA70_ECF"/>
    <property type="match status" value="1"/>
</dbReference>